<dbReference type="NCBIfam" id="TIGR00079">
    <property type="entry name" value="pept_deformyl"/>
    <property type="match status" value="1"/>
</dbReference>
<comment type="function">
    <text evidence="6">Removes the formyl group from the N-terminal Met of newly synthesized proteins. Requires at least a dipeptide for an efficient rate of reaction. N-terminal L-methionine is a prerequisite for activity but the enzyme has broad specificity at other positions.</text>
</comment>
<evidence type="ECO:0000313" key="9">
    <source>
        <dbReference type="Proteomes" id="UP000547458"/>
    </source>
</evidence>
<keyword evidence="3 6" id="KW-0378">Hydrolase</keyword>
<keyword evidence="5 6" id="KW-0408">Iron</keyword>
<feature type="binding site" evidence="6">
    <location>
        <position position="89"/>
    </location>
    <ligand>
        <name>Fe cation</name>
        <dbReference type="ChEBI" id="CHEBI:24875"/>
    </ligand>
</feature>
<dbReference type="PRINTS" id="PR01576">
    <property type="entry name" value="PDEFORMYLASE"/>
</dbReference>
<dbReference type="NCBIfam" id="NF001159">
    <property type="entry name" value="PRK00150.1-3"/>
    <property type="match status" value="1"/>
</dbReference>
<gene>
    <name evidence="6" type="primary">def</name>
    <name evidence="8" type="ORF">BJ994_001546</name>
</gene>
<dbReference type="EMBL" id="JAATJL010000001">
    <property type="protein sequence ID" value="NJC22470.1"/>
    <property type="molecule type" value="Genomic_DNA"/>
</dbReference>
<proteinExistence type="inferred from homology"/>
<comment type="similarity">
    <text evidence="1 6">Belongs to the polypeptide deformylase family.</text>
</comment>
<feature type="region of interest" description="Disordered" evidence="7">
    <location>
        <begin position="173"/>
        <end position="195"/>
    </location>
</feature>
<dbReference type="GO" id="GO:0042586">
    <property type="term" value="F:peptide deformylase activity"/>
    <property type="evidence" value="ECO:0007669"/>
    <property type="project" value="UniProtKB-UniRule"/>
</dbReference>
<dbReference type="CDD" id="cd00487">
    <property type="entry name" value="Pep_deformylase"/>
    <property type="match status" value="1"/>
</dbReference>
<dbReference type="EC" id="3.5.1.88" evidence="6"/>
<evidence type="ECO:0000256" key="6">
    <source>
        <dbReference type="HAMAP-Rule" id="MF_00163"/>
    </source>
</evidence>
<dbReference type="GO" id="GO:0006412">
    <property type="term" value="P:translation"/>
    <property type="evidence" value="ECO:0007669"/>
    <property type="project" value="UniProtKB-UniRule"/>
</dbReference>
<dbReference type="PANTHER" id="PTHR10458:SF2">
    <property type="entry name" value="PEPTIDE DEFORMYLASE, MITOCHONDRIAL"/>
    <property type="match status" value="1"/>
</dbReference>
<dbReference type="SUPFAM" id="SSF56420">
    <property type="entry name" value="Peptide deformylase"/>
    <property type="match status" value="1"/>
</dbReference>
<dbReference type="PIRSF" id="PIRSF004749">
    <property type="entry name" value="Pep_def"/>
    <property type="match status" value="1"/>
</dbReference>
<evidence type="ECO:0000256" key="4">
    <source>
        <dbReference type="ARBA" id="ARBA00022917"/>
    </source>
</evidence>
<dbReference type="InterPro" id="IPR023635">
    <property type="entry name" value="Peptide_deformylase"/>
</dbReference>
<comment type="cofactor">
    <cofactor evidence="6">
        <name>Fe(2+)</name>
        <dbReference type="ChEBI" id="CHEBI:29033"/>
    </cofactor>
    <text evidence="6">Binds 1 Fe(2+) ion.</text>
</comment>
<name>A0A846RLE0_9MICC</name>
<dbReference type="Proteomes" id="UP000547458">
    <property type="component" value="Unassembled WGS sequence"/>
</dbReference>
<evidence type="ECO:0000256" key="2">
    <source>
        <dbReference type="ARBA" id="ARBA00022723"/>
    </source>
</evidence>
<evidence type="ECO:0000256" key="1">
    <source>
        <dbReference type="ARBA" id="ARBA00010759"/>
    </source>
</evidence>
<keyword evidence="4 6" id="KW-0648">Protein biosynthesis</keyword>
<evidence type="ECO:0000256" key="7">
    <source>
        <dbReference type="SAM" id="MobiDB-lite"/>
    </source>
</evidence>
<feature type="active site" evidence="6">
    <location>
        <position position="132"/>
    </location>
</feature>
<dbReference type="Gene3D" id="3.90.45.10">
    <property type="entry name" value="Peptide deformylase"/>
    <property type="match status" value="1"/>
</dbReference>
<dbReference type="Pfam" id="PF01327">
    <property type="entry name" value="Pep_deformylase"/>
    <property type="match status" value="1"/>
</dbReference>
<dbReference type="HAMAP" id="MF_00163">
    <property type="entry name" value="Pep_deformylase"/>
    <property type="match status" value="1"/>
</dbReference>
<evidence type="ECO:0000256" key="3">
    <source>
        <dbReference type="ARBA" id="ARBA00022801"/>
    </source>
</evidence>
<dbReference type="AlphaFoldDB" id="A0A846RLE0"/>
<accession>A0A846RLE0</accession>
<protein>
    <recommendedName>
        <fullName evidence="6">Peptide deformylase</fullName>
        <shortName evidence="6">PDF</shortName>
        <ecNumber evidence="6">3.5.1.88</ecNumber>
    </recommendedName>
    <alternativeName>
        <fullName evidence="6">Polypeptide deformylase</fullName>
    </alternativeName>
</protein>
<reference evidence="8 9" key="1">
    <citation type="submission" date="2020-03" db="EMBL/GenBank/DDBJ databases">
        <title>Sequencing the genomes of 1000 actinobacteria strains.</title>
        <authorList>
            <person name="Klenk H.-P."/>
        </authorList>
    </citation>
    <scope>NUCLEOTIDE SEQUENCE [LARGE SCALE GENOMIC DNA]</scope>
    <source>
        <strain evidence="8 9">DSM 16403</strain>
    </source>
</reference>
<evidence type="ECO:0000256" key="5">
    <source>
        <dbReference type="ARBA" id="ARBA00023004"/>
    </source>
</evidence>
<keyword evidence="2 6" id="KW-0479">Metal-binding</keyword>
<dbReference type="RefSeq" id="WP_209066689.1">
    <property type="nucleotide sequence ID" value="NZ_JAATJL010000001.1"/>
</dbReference>
<feature type="binding site" evidence="6">
    <location>
        <position position="135"/>
    </location>
    <ligand>
        <name>Fe cation</name>
        <dbReference type="ChEBI" id="CHEBI:24875"/>
    </ligand>
</feature>
<dbReference type="PANTHER" id="PTHR10458">
    <property type="entry name" value="PEPTIDE DEFORMYLASE"/>
    <property type="match status" value="1"/>
</dbReference>
<organism evidence="8 9">
    <name type="scientific">Arthrobacter pigmenti</name>
    <dbReference type="NCBI Taxonomy" id="271432"/>
    <lineage>
        <taxon>Bacteria</taxon>
        <taxon>Bacillati</taxon>
        <taxon>Actinomycetota</taxon>
        <taxon>Actinomycetes</taxon>
        <taxon>Micrococcales</taxon>
        <taxon>Micrococcaceae</taxon>
        <taxon>Arthrobacter</taxon>
    </lineage>
</organism>
<evidence type="ECO:0000313" key="8">
    <source>
        <dbReference type="EMBL" id="NJC22470.1"/>
    </source>
</evidence>
<feature type="binding site" evidence="6">
    <location>
        <position position="131"/>
    </location>
    <ligand>
        <name>Fe cation</name>
        <dbReference type="ChEBI" id="CHEBI:24875"/>
    </ligand>
</feature>
<dbReference type="InterPro" id="IPR036821">
    <property type="entry name" value="Peptide_deformylase_sf"/>
</dbReference>
<comment type="caution">
    <text evidence="8">The sequence shown here is derived from an EMBL/GenBank/DDBJ whole genome shotgun (WGS) entry which is preliminary data.</text>
</comment>
<sequence>MAVLSIRMIGDPVLRTPAAEVVGFGPDLVRLVQNMSETMHSVNGAGLAGPQVGVGLRIFTYAVDGVEGHVINPVLTLGESIQSGDQEGCLSVPGIGSELPRAAQVRLRGYDASGSPLELEATGMLARCFQHETDHLDGRLYIDRLEGKERSRAMQALRNAHYRSVTQETVEKRSASVGSAFGTGPLLSQDKGGSR</sequence>
<keyword evidence="9" id="KW-1185">Reference proteome</keyword>
<dbReference type="GO" id="GO:0046872">
    <property type="term" value="F:metal ion binding"/>
    <property type="evidence" value="ECO:0007669"/>
    <property type="project" value="UniProtKB-KW"/>
</dbReference>
<comment type="catalytic activity">
    <reaction evidence="6">
        <text>N-terminal N-formyl-L-methionyl-[peptide] + H2O = N-terminal L-methionyl-[peptide] + formate</text>
        <dbReference type="Rhea" id="RHEA:24420"/>
        <dbReference type="Rhea" id="RHEA-COMP:10639"/>
        <dbReference type="Rhea" id="RHEA-COMP:10640"/>
        <dbReference type="ChEBI" id="CHEBI:15377"/>
        <dbReference type="ChEBI" id="CHEBI:15740"/>
        <dbReference type="ChEBI" id="CHEBI:49298"/>
        <dbReference type="ChEBI" id="CHEBI:64731"/>
        <dbReference type="EC" id="3.5.1.88"/>
    </reaction>
</comment>